<evidence type="ECO:0000313" key="4">
    <source>
        <dbReference type="Proteomes" id="UP000292120"/>
    </source>
</evidence>
<comment type="caution">
    <text evidence="3">The sequence shown here is derived from an EMBL/GenBank/DDBJ whole genome shotgun (WGS) entry which is preliminary data.</text>
</comment>
<proteinExistence type="predicted"/>
<feature type="domain" description="DUF5666" evidence="2">
    <location>
        <begin position="350"/>
        <end position="416"/>
    </location>
</feature>
<evidence type="ECO:0000259" key="2">
    <source>
        <dbReference type="Pfam" id="PF18914"/>
    </source>
</evidence>
<feature type="domain" description="DUF5666" evidence="2">
    <location>
        <begin position="126"/>
        <end position="182"/>
    </location>
</feature>
<dbReference type="OrthoDB" id="8906854at2"/>
<keyword evidence="4" id="KW-1185">Reference proteome</keyword>
<dbReference type="RefSeq" id="WP_130968519.1">
    <property type="nucleotide sequence ID" value="NZ_SIXI01000005.1"/>
</dbReference>
<dbReference type="EMBL" id="SIXI01000005">
    <property type="protein sequence ID" value="TBO29223.1"/>
    <property type="molecule type" value="Genomic_DNA"/>
</dbReference>
<organism evidence="3 4">
    <name type="scientific">Aquabacterium lacunae</name>
    <dbReference type="NCBI Taxonomy" id="2528630"/>
    <lineage>
        <taxon>Bacteria</taxon>
        <taxon>Pseudomonadati</taxon>
        <taxon>Pseudomonadota</taxon>
        <taxon>Betaproteobacteria</taxon>
        <taxon>Burkholderiales</taxon>
        <taxon>Aquabacterium</taxon>
    </lineage>
</organism>
<dbReference type="Pfam" id="PF18914">
    <property type="entry name" value="DUF5666"/>
    <property type="match status" value="3"/>
</dbReference>
<protein>
    <recommendedName>
        <fullName evidence="2">DUF5666 domain-containing protein</fullName>
    </recommendedName>
</protein>
<evidence type="ECO:0000256" key="1">
    <source>
        <dbReference type="SAM" id="SignalP"/>
    </source>
</evidence>
<dbReference type="AlphaFoldDB" id="A0A4Q9GYB3"/>
<dbReference type="Proteomes" id="UP000292120">
    <property type="component" value="Unassembled WGS sequence"/>
</dbReference>
<evidence type="ECO:0000313" key="3">
    <source>
        <dbReference type="EMBL" id="TBO29223.1"/>
    </source>
</evidence>
<keyword evidence="1" id="KW-0732">Signal</keyword>
<feature type="signal peptide" evidence="1">
    <location>
        <begin position="1"/>
        <end position="23"/>
    </location>
</feature>
<dbReference type="InterPro" id="IPR043724">
    <property type="entry name" value="DUF5666"/>
</dbReference>
<reference evidence="3 4" key="1">
    <citation type="submission" date="2019-02" db="EMBL/GenBank/DDBJ databases">
        <title>Aquabacterium sp. strain KMB7.</title>
        <authorList>
            <person name="Chen W.-M."/>
        </authorList>
    </citation>
    <scope>NUCLEOTIDE SEQUENCE [LARGE SCALE GENOMIC DNA]</scope>
    <source>
        <strain evidence="3 4">KMB7</strain>
    </source>
</reference>
<gene>
    <name evidence="3" type="ORF">EYS42_12480</name>
</gene>
<feature type="domain" description="DUF5666" evidence="2">
    <location>
        <begin position="269"/>
        <end position="328"/>
    </location>
</feature>
<sequence>MPAPIFRRLLAATALACATWLTACGGGSTTASNGSGIGSGGTGSYTTGSISGFGSIIVNGVRYDNSSVGTVSLDGDSSPALALGMVVTVSGGDTSTSSAGQTVARAESVQVGYELLGPLPQANVNVSSSTITLLGQTVKVTADTFYDDSNTQGLSGLGGNGCELVKVYGFPADSGYTATRVECLAQSTFNAYNDERETYRVRGKVTAVSGSSVTINSQAYTLGVGVNAPTVGSFVRLRLAPTGATSPWTVQRLSSETRSFGERREGRAEGLIAHLGGNSTAGSFDINGVPVQFTSSTRRAPSNLNLANGTRVEVEGSLQNGVLVASKISLESDSDDHGGGVEGTREIELHGTVQSLNTGTDQLRLQVSGGTLTVAWDNRTDFKNLGSESGLAIGQFLEVKGVRDPRGSLVLARQIERE</sequence>
<name>A0A4Q9GYB3_9BURK</name>
<feature type="chain" id="PRO_5020383891" description="DUF5666 domain-containing protein" evidence="1">
    <location>
        <begin position="24"/>
        <end position="418"/>
    </location>
</feature>
<dbReference type="PROSITE" id="PS51257">
    <property type="entry name" value="PROKAR_LIPOPROTEIN"/>
    <property type="match status" value="1"/>
</dbReference>
<accession>A0A4Q9GYB3</accession>